<dbReference type="Proteomes" id="UP001501414">
    <property type="component" value="Unassembled WGS sequence"/>
</dbReference>
<sequence>MMPTTSEMFETMTNWHQWNGADRRSRELEAEECHSLTDEYRRLRDERIVDPMHVLATTTTTTTTRDLVDALTTARWGLVREARLRGANWEEIACVVDQRIDRVRDTYASIAS</sequence>
<reference evidence="1 2" key="1">
    <citation type="journal article" date="2019" name="Int. J. Syst. Evol. Microbiol.">
        <title>The Global Catalogue of Microorganisms (GCM) 10K type strain sequencing project: providing services to taxonomists for standard genome sequencing and annotation.</title>
        <authorList>
            <consortium name="The Broad Institute Genomics Platform"/>
            <consortium name="The Broad Institute Genome Sequencing Center for Infectious Disease"/>
            <person name="Wu L."/>
            <person name="Ma J."/>
        </authorList>
    </citation>
    <scope>NUCLEOTIDE SEQUENCE [LARGE SCALE GENOMIC DNA]</scope>
    <source>
        <strain evidence="1 2">JCM 11896</strain>
    </source>
</reference>
<protein>
    <submittedName>
        <fullName evidence="1">Uncharacterized protein</fullName>
    </submittedName>
</protein>
<accession>A0ABN1Y5V5</accession>
<comment type="caution">
    <text evidence="1">The sequence shown here is derived from an EMBL/GenBank/DDBJ whole genome shotgun (WGS) entry which is preliminary data.</text>
</comment>
<name>A0ABN1Y5V5_9PSEU</name>
<keyword evidence="2" id="KW-1185">Reference proteome</keyword>
<dbReference type="EMBL" id="BAAAJK010000027">
    <property type="protein sequence ID" value="GAA1395146.1"/>
    <property type="molecule type" value="Genomic_DNA"/>
</dbReference>
<proteinExistence type="predicted"/>
<gene>
    <name evidence="1" type="ORF">GCM10009613_44410</name>
</gene>
<evidence type="ECO:0000313" key="2">
    <source>
        <dbReference type="Proteomes" id="UP001501414"/>
    </source>
</evidence>
<dbReference type="RefSeq" id="WP_344025581.1">
    <property type="nucleotide sequence ID" value="NZ_BAAAJK010000027.1"/>
</dbReference>
<evidence type="ECO:0000313" key="1">
    <source>
        <dbReference type="EMBL" id="GAA1395146.1"/>
    </source>
</evidence>
<organism evidence="1 2">
    <name type="scientific">Pseudonocardia kongjuensis</name>
    <dbReference type="NCBI Taxonomy" id="102227"/>
    <lineage>
        <taxon>Bacteria</taxon>
        <taxon>Bacillati</taxon>
        <taxon>Actinomycetota</taxon>
        <taxon>Actinomycetes</taxon>
        <taxon>Pseudonocardiales</taxon>
        <taxon>Pseudonocardiaceae</taxon>
        <taxon>Pseudonocardia</taxon>
    </lineage>
</organism>